<dbReference type="PANTHER" id="PTHR42693">
    <property type="entry name" value="ARYLSULFATASE FAMILY MEMBER"/>
    <property type="match status" value="1"/>
</dbReference>
<accession>A0A934VPH0</accession>
<dbReference type="InterPro" id="IPR017850">
    <property type="entry name" value="Alkaline_phosphatase_core_sf"/>
</dbReference>
<gene>
    <name evidence="4" type="ORF">JIN87_01525</name>
</gene>
<dbReference type="InterPro" id="IPR000917">
    <property type="entry name" value="Sulfatase_N"/>
</dbReference>
<dbReference type="Gene3D" id="2.60.40.1080">
    <property type="match status" value="1"/>
</dbReference>
<evidence type="ECO:0000259" key="3">
    <source>
        <dbReference type="SMART" id="SM00635"/>
    </source>
</evidence>
<dbReference type="Proteomes" id="UP000617628">
    <property type="component" value="Unassembled WGS sequence"/>
</dbReference>
<evidence type="ECO:0000313" key="5">
    <source>
        <dbReference type="Proteomes" id="UP000617628"/>
    </source>
</evidence>
<organism evidence="4 5">
    <name type="scientific">Pelagicoccus mobilis</name>
    <dbReference type="NCBI Taxonomy" id="415221"/>
    <lineage>
        <taxon>Bacteria</taxon>
        <taxon>Pseudomonadati</taxon>
        <taxon>Verrucomicrobiota</taxon>
        <taxon>Opitutia</taxon>
        <taxon>Puniceicoccales</taxon>
        <taxon>Pelagicoccaceae</taxon>
        <taxon>Pelagicoccus</taxon>
    </lineage>
</organism>
<evidence type="ECO:0000313" key="4">
    <source>
        <dbReference type="EMBL" id="MBK1875524.1"/>
    </source>
</evidence>
<dbReference type="GO" id="GO:0004065">
    <property type="term" value="F:arylsulfatase activity"/>
    <property type="evidence" value="ECO:0007669"/>
    <property type="project" value="TreeGrafter"/>
</dbReference>
<keyword evidence="2 4" id="KW-0378">Hydrolase</keyword>
<keyword evidence="5" id="KW-1185">Reference proteome</keyword>
<sequence>MLILIDDLSHYGVTAYGADRMNCIRKGQEFENVRIATPRMDKLAGEGVRFDRAFTYPLCESTRIALMSGKDNRRNYLKPKSQHASDITFGDIFQAEGYRTGMFGKWKQTRGTKEVPGREYISEFGWDEYVCFDVIGGGQRFINPNLVVNGKVVNYKGRTDLDPVTGRRWYGPDLCNRAALKFIEDNKDEPFFLYYPMLLVHDDHKPTPDTEPASDFDTFDEESPYVIKGRGDDARYFPDMLAYTDKLIGKLVDKLEAEGLRDDTLIVLMGDNGTKEIFQHVFPDGSIYPGRKGGNTDNGIHVPLIVSQPGRVESGKVYDGLTYLTDVLPSICDATGISHEKYAEVDGISFWEQMEGASGEPRDSICTWYSANFEYTQKEEIFEYAFNKDFKRYSPTTAYPEGRFFDLRTDPLELEGDRFVARKWGVRWYSGLDLKNLTPEQQEGYDELGMVLEAHRFVAVEGLRIRKPVKKMKEGESRRLKVELIPSGATRTNVVWESSDPSVATVDKFGNLRSHKAGKATIAAFSWDDAFPTSANRKVTYHRDGISDSFELMVK</sequence>
<evidence type="ECO:0000256" key="2">
    <source>
        <dbReference type="ARBA" id="ARBA00022801"/>
    </source>
</evidence>
<dbReference type="PANTHER" id="PTHR42693:SF53">
    <property type="entry name" value="ENDO-4-O-SULFATASE"/>
    <property type="match status" value="1"/>
</dbReference>
<dbReference type="Pfam" id="PF00884">
    <property type="entry name" value="Sulfatase"/>
    <property type="match status" value="1"/>
</dbReference>
<dbReference type="InterPro" id="IPR050738">
    <property type="entry name" value="Sulfatase"/>
</dbReference>
<dbReference type="CDD" id="cd16151">
    <property type="entry name" value="sulfatase_like"/>
    <property type="match status" value="1"/>
</dbReference>
<dbReference type="Pfam" id="PF02368">
    <property type="entry name" value="Big_2"/>
    <property type="match status" value="1"/>
</dbReference>
<proteinExistence type="inferred from homology"/>
<dbReference type="SUPFAM" id="SSF53649">
    <property type="entry name" value="Alkaline phosphatase-like"/>
    <property type="match status" value="1"/>
</dbReference>
<comment type="caution">
    <text evidence="4">The sequence shown here is derived from an EMBL/GenBank/DDBJ whole genome shotgun (WGS) entry which is preliminary data.</text>
</comment>
<evidence type="ECO:0000256" key="1">
    <source>
        <dbReference type="ARBA" id="ARBA00008779"/>
    </source>
</evidence>
<dbReference type="SUPFAM" id="SSF49373">
    <property type="entry name" value="Invasin/intimin cell-adhesion fragments"/>
    <property type="match status" value="1"/>
</dbReference>
<dbReference type="InterPro" id="IPR008964">
    <property type="entry name" value="Invasin/intimin_cell_adhesion"/>
</dbReference>
<dbReference type="InterPro" id="IPR003343">
    <property type="entry name" value="Big_2"/>
</dbReference>
<dbReference type="EMBL" id="JAENIL010000002">
    <property type="protein sequence ID" value="MBK1875524.1"/>
    <property type="molecule type" value="Genomic_DNA"/>
</dbReference>
<dbReference type="AlphaFoldDB" id="A0A934VPH0"/>
<reference evidence="4" key="1">
    <citation type="submission" date="2021-01" db="EMBL/GenBank/DDBJ databases">
        <title>Modified the classification status of verrucomicrobia.</title>
        <authorList>
            <person name="Feng X."/>
        </authorList>
    </citation>
    <scope>NUCLEOTIDE SEQUENCE</scope>
    <source>
        <strain evidence="4">KCTC 13126</strain>
    </source>
</reference>
<name>A0A934VPH0_9BACT</name>
<dbReference type="SMART" id="SM00635">
    <property type="entry name" value="BID_2"/>
    <property type="match status" value="1"/>
</dbReference>
<feature type="domain" description="BIG2" evidence="3">
    <location>
        <begin position="459"/>
        <end position="536"/>
    </location>
</feature>
<protein>
    <submittedName>
        <fullName evidence="4">Sulfatase-like hydrolase/transferase</fullName>
    </submittedName>
</protein>
<dbReference type="RefSeq" id="WP_200353741.1">
    <property type="nucleotide sequence ID" value="NZ_JAENIL010000002.1"/>
</dbReference>
<comment type="similarity">
    <text evidence="1">Belongs to the sulfatase family.</text>
</comment>
<dbReference type="Gene3D" id="3.40.720.10">
    <property type="entry name" value="Alkaline Phosphatase, subunit A"/>
    <property type="match status" value="1"/>
</dbReference>